<dbReference type="SUPFAM" id="SSF64268">
    <property type="entry name" value="PX domain"/>
    <property type="match status" value="1"/>
</dbReference>
<dbReference type="Pfam" id="PF09325">
    <property type="entry name" value="Vps5"/>
    <property type="match status" value="1"/>
</dbReference>
<dbReference type="AlphaFoldDB" id="A0A830HJ91"/>
<feature type="domain" description="PX" evidence="3">
    <location>
        <begin position="171"/>
        <end position="306"/>
    </location>
</feature>
<keyword evidence="1" id="KW-0175">Coiled coil</keyword>
<dbReference type="EMBL" id="BNJQ01000016">
    <property type="protein sequence ID" value="GHP07436.1"/>
    <property type="molecule type" value="Genomic_DNA"/>
</dbReference>
<dbReference type="PANTHER" id="PTHR10555:SF170">
    <property type="entry name" value="FI18122P1"/>
    <property type="match status" value="1"/>
</dbReference>
<feature type="coiled-coil region" evidence="1">
    <location>
        <begin position="375"/>
        <end position="402"/>
    </location>
</feature>
<comment type="caution">
    <text evidence="4">The sequence shown here is derived from an EMBL/GenBank/DDBJ whole genome shotgun (WGS) entry which is preliminary data.</text>
</comment>
<accession>A0A830HJ91</accession>
<gene>
    <name evidence="4" type="ORF">PPROV_000617800</name>
</gene>
<evidence type="ECO:0000313" key="5">
    <source>
        <dbReference type="Proteomes" id="UP000660262"/>
    </source>
</evidence>
<evidence type="ECO:0000313" key="4">
    <source>
        <dbReference type="EMBL" id="GHP07436.1"/>
    </source>
</evidence>
<feature type="compositionally biased region" description="Low complexity" evidence="2">
    <location>
        <begin position="95"/>
        <end position="122"/>
    </location>
</feature>
<dbReference type="Proteomes" id="UP000660262">
    <property type="component" value="Unassembled WGS sequence"/>
</dbReference>
<feature type="compositionally biased region" description="Low complexity" evidence="2">
    <location>
        <begin position="1"/>
        <end position="15"/>
    </location>
</feature>
<dbReference type="Gene3D" id="1.20.1270.60">
    <property type="entry name" value="Arfaptin homology (AH) domain/BAR domain"/>
    <property type="match status" value="1"/>
</dbReference>
<dbReference type="SMART" id="SM00312">
    <property type="entry name" value="PX"/>
    <property type="match status" value="1"/>
</dbReference>
<evidence type="ECO:0000256" key="2">
    <source>
        <dbReference type="SAM" id="MobiDB-lite"/>
    </source>
</evidence>
<dbReference type="PANTHER" id="PTHR10555">
    <property type="entry name" value="SORTING NEXIN"/>
    <property type="match status" value="1"/>
</dbReference>
<reference evidence="4" key="1">
    <citation type="submission" date="2020-10" db="EMBL/GenBank/DDBJ databases">
        <title>Unveiling of a novel bifunctional photoreceptor, Dualchrome1, isolated from a cosmopolitan green alga.</title>
        <authorList>
            <person name="Suzuki S."/>
            <person name="Kawachi M."/>
        </authorList>
    </citation>
    <scope>NUCLEOTIDE SEQUENCE</scope>
    <source>
        <strain evidence="4">NIES 2893</strain>
    </source>
</reference>
<dbReference type="InterPro" id="IPR036871">
    <property type="entry name" value="PX_dom_sf"/>
</dbReference>
<sequence>MAENTTPSLSTSSLSMHAGHEAQPLFALDDDPLRAGDDNDDSFSDPLANSNSGSGSDPLAAHGTAHGSLFADGESSSDNEDNPFSSKEDQTEQPSASGGATSTATAAAPNESAFASLALNDNPPMPVNDMQPPPAYETMQHASSSSSSAAAAAAAAAAAPTAAPTPETVDGEFVVTVSDPAMQGDGVGAYVTYRVTTQTDLPQYASTHSTVIRRYRDFEWLANRLSRTNMGIIIPPLPRKSHVQHVGSKVAAATGSSSQNTPVHERTFIEQRRAALQKFLTRVVSHPVLAYSRDLQLFLEATEEDWKAAVARTPSTPTPGAASTGGGGLQGTLRSLETFFNGVETAATAVMKDVARGGSPASNVDSQDENDDPEYVRLRQYVMQLDHALAEAERQMGRMLRRQSRQADQLAELAASFRALCGMEGGPDYQVDEVTADAQAEAAPVAARCLLLASRRCLELSQDTRTQTSQLADAVQPTMSEWLRAVASLKSVMEDRSALVRRMKGTDALIARLRVSVSKLQATPGKEGRAAEEDFRLQEAITLSAQLRGDHEALAARMAEEVARFQKSRTEELAMTMRSLAAGEARLASDTARAWRQIEQGIAGVAAAG</sequence>
<dbReference type="GO" id="GO:0005768">
    <property type="term" value="C:endosome"/>
    <property type="evidence" value="ECO:0007669"/>
    <property type="project" value="TreeGrafter"/>
</dbReference>
<dbReference type="InterPro" id="IPR015404">
    <property type="entry name" value="Vps5_C"/>
</dbReference>
<dbReference type="CDD" id="cd06859">
    <property type="entry name" value="PX_SNX1_2_like"/>
    <property type="match status" value="1"/>
</dbReference>
<feature type="compositionally biased region" description="Pro residues" evidence="2">
    <location>
        <begin position="123"/>
        <end position="135"/>
    </location>
</feature>
<organism evidence="4 5">
    <name type="scientific">Pycnococcus provasolii</name>
    <dbReference type="NCBI Taxonomy" id="41880"/>
    <lineage>
        <taxon>Eukaryota</taxon>
        <taxon>Viridiplantae</taxon>
        <taxon>Chlorophyta</taxon>
        <taxon>Pseudoscourfieldiophyceae</taxon>
        <taxon>Pseudoscourfieldiales</taxon>
        <taxon>Pycnococcaceae</taxon>
        <taxon>Pycnococcus</taxon>
    </lineage>
</organism>
<keyword evidence="5" id="KW-1185">Reference proteome</keyword>
<evidence type="ECO:0000259" key="3">
    <source>
        <dbReference type="PROSITE" id="PS50195"/>
    </source>
</evidence>
<dbReference type="Pfam" id="PF00787">
    <property type="entry name" value="PX"/>
    <property type="match status" value="1"/>
</dbReference>
<protein>
    <recommendedName>
        <fullName evidence="3">PX domain-containing protein</fullName>
    </recommendedName>
</protein>
<dbReference type="OrthoDB" id="5227681at2759"/>
<name>A0A830HJ91_9CHLO</name>
<dbReference type="InterPro" id="IPR027267">
    <property type="entry name" value="AH/BAR_dom_sf"/>
</dbReference>
<feature type="region of interest" description="Disordered" evidence="2">
    <location>
        <begin position="1"/>
        <end position="144"/>
    </location>
</feature>
<dbReference type="Gene3D" id="3.30.1520.10">
    <property type="entry name" value="Phox-like domain"/>
    <property type="match status" value="1"/>
</dbReference>
<dbReference type="InterPro" id="IPR001683">
    <property type="entry name" value="PX_dom"/>
</dbReference>
<evidence type="ECO:0000256" key="1">
    <source>
        <dbReference type="SAM" id="Coils"/>
    </source>
</evidence>
<dbReference type="PROSITE" id="PS50195">
    <property type="entry name" value="PX"/>
    <property type="match status" value="1"/>
</dbReference>
<proteinExistence type="predicted"/>
<dbReference type="GO" id="GO:0035091">
    <property type="term" value="F:phosphatidylinositol binding"/>
    <property type="evidence" value="ECO:0007669"/>
    <property type="project" value="InterPro"/>
</dbReference>